<reference evidence="2" key="1">
    <citation type="journal article" date="2022" name="bioRxiv">
        <title>Sequencing and chromosome-scale assembly of the giantPleurodeles waltlgenome.</title>
        <authorList>
            <person name="Brown T."/>
            <person name="Elewa A."/>
            <person name="Iarovenko S."/>
            <person name="Subramanian E."/>
            <person name="Araus A.J."/>
            <person name="Petzold A."/>
            <person name="Susuki M."/>
            <person name="Suzuki K.-i.T."/>
            <person name="Hayashi T."/>
            <person name="Toyoda A."/>
            <person name="Oliveira C."/>
            <person name="Osipova E."/>
            <person name="Leigh N.D."/>
            <person name="Simon A."/>
            <person name="Yun M.H."/>
        </authorList>
    </citation>
    <scope>NUCLEOTIDE SEQUENCE</scope>
    <source>
        <strain evidence="2">20211129_DDA</strain>
        <tissue evidence="2">Liver</tissue>
    </source>
</reference>
<protein>
    <submittedName>
        <fullName evidence="2">Uncharacterized protein</fullName>
    </submittedName>
</protein>
<evidence type="ECO:0000313" key="2">
    <source>
        <dbReference type="EMBL" id="KAJ1198578.1"/>
    </source>
</evidence>
<sequence>MFWAAALVRSVLPLRRRPAGKEGRLGAVPAARRLQGPRPGRHQSSGVAGSASLPLRLQWGLRRSALGCLRTPGRGLKAGHRPRSHLSRSARRLQGGHTPRSASAGHPSSPTSTQAPAVFGGPLVRLQRVVPAARSAASRSSAPRRPSWIAARPRPVSQLNFVLFEEV</sequence>
<evidence type="ECO:0000313" key="3">
    <source>
        <dbReference type="Proteomes" id="UP001066276"/>
    </source>
</evidence>
<feature type="region of interest" description="Disordered" evidence="1">
    <location>
        <begin position="23"/>
        <end position="49"/>
    </location>
</feature>
<accession>A0AAV7VED9</accession>
<dbReference type="EMBL" id="JANPWB010000003">
    <property type="protein sequence ID" value="KAJ1198578.1"/>
    <property type="molecule type" value="Genomic_DNA"/>
</dbReference>
<evidence type="ECO:0000256" key="1">
    <source>
        <dbReference type="SAM" id="MobiDB-lite"/>
    </source>
</evidence>
<feature type="compositionally biased region" description="Basic residues" evidence="1">
    <location>
        <begin position="77"/>
        <end position="91"/>
    </location>
</feature>
<proteinExistence type="predicted"/>
<keyword evidence="3" id="KW-1185">Reference proteome</keyword>
<gene>
    <name evidence="2" type="ORF">NDU88_002417</name>
</gene>
<feature type="region of interest" description="Disordered" evidence="1">
    <location>
        <begin position="71"/>
        <end position="117"/>
    </location>
</feature>
<dbReference type="Proteomes" id="UP001066276">
    <property type="component" value="Chromosome 2_1"/>
</dbReference>
<feature type="compositionally biased region" description="Polar residues" evidence="1">
    <location>
        <begin position="106"/>
        <end position="115"/>
    </location>
</feature>
<organism evidence="2 3">
    <name type="scientific">Pleurodeles waltl</name>
    <name type="common">Iberian ribbed newt</name>
    <dbReference type="NCBI Taxonomy" id="8319"/>
    <lineage>
        <taxon>Eukaryota</taxon>
        <taxon>Metazoa</taxon>
        <taxon>Chordata</taxon>
        <taxon>Craniata</taxon>
        <taxon>Vertebrata</taxon>
        <taxon>Euteleostomi</taxon>
        <taxon>Amphibia</taxon>
        <taxon>Batrachia</taxon>
        <taxon>Caudata</taxon>
        <taxon>Salamandroidea</taxon>
        <taxon>Salamandridae</taxon>
        <taxon>Pleurodelinae</taxon>
        <taxon>Pleurodeles</taxon>
    </lineage>
</organism>
<name>A0AAV7VED9_PLEWA</name>
<dbReference type="AlphaFoldDB" id="A0AAV7VED9"/>
<comment type="caution">
    <text evidence="2">The sequence shown here is derived from an EMBL/GenBank/DDBJ whole genome shotgun (WGS) entry which is preliminary data.</text>
</comment>